<protein>
    <recommendedName>
        <fullName evidence="2">Metallo-beta-lactamase domain-containing protein</fullName>
    </recommendedName>
</protein>
<dbReference type="InterPro" id="IPR044094">
    <property type="entry name" value="AtsA-like_MBL-fold"/>
</dbReference>
<keyword evidence="4" id="KW-1185">Reference proteome</keyword>
<dbReference type="PANTHER" id="PTHR46018:SF2">
    <property type="entry name" value="ZINC PHOSPHODIESTERASE ELAC PROTEIN 1"/>
    <property type="match status" value="1"/>
</dbReference>
<evidence type="ECO:0000313" key="3">
    <source>
        <dbReference type="EMBL" id="KRR24658.1"/>
    </source>
</evidence>
<gene>
    <name evidence="3" type="ORF">CQ13_24905</name>
</gene>
<comment type="caution">
    <text evidence="3">The sequence shown here is derived from an EMBL/GenBank/DDBJ whole genome shotgun (WGS) entry which is preliminary data.</text>
</comment>
<evidence type="ECO:0000313" key="4">
    <source>
        <dbReference type="Proteomes" id="UP000052023"/>
    </source>
</evidence>
<dbReference type="InterPro" id="IPR001279">
    <property type="entry name" value="Metallo-B-lactamas"/>
</dbReference>
<sequence length="320" mass="35156">MFTKRVLTQLSRALFISGLALTIVSGTAYCQEIRVTLLGTGNPPPVMNRFGPSILVEAADKKFLFDAGRGAIQRIAQIKVRWQDVDGVFFTHLHSDHVVGFPDVWLTGWLVGAGRNRPLDVWGPPGTGNMVSHLVQAFEFDIRFRISDDKARPEGAVINTHEINSGVVFEQNGLKITAIKVDHAPVEPAYGYRIDYEGRSVVLSGDTRTSEDLVRAAQGVDLLVHEVASPESFQRAGVNPERAKSIVAHHVTPEQAGEVFERTKPRLAVYSHIVLPTATADDLVPPTRKTYSGPLEVGEDLMVIEVGKDVIVRRPSLPKQ</sequence>
<evidence type="ECO:0000259" key="2">
    <source>
        <dbReference type="SMART" id="SM00849"/>
    </source>
</evidence>
<dbReference type="Pfam" id="PF12706">
    <property type="entry name" value="Lactamase_B_2"/>
    <property type="match status" value="1"/>
</dbReference>
<dbReference type="SMART" id="SM00849">
    <property type="entry name" value="Lactamase_B"/>
    <property type="match status" value="1"/>
</dbReference>
<reference evidence="3 4" key="1">
    <citation type="submission" date="2014-03" db="EMBL/GenBank/DDBJ databases">
        <title>Bradyrhizobium valentinum sp. nov., isolated from effective nodules of Lupinus mariae-josephae, a lupine endemic of basic-lime soils in Eastern Spain.</title>
        <authorList>
            <person name="Duran D."/>
            <person name="Rey L."/>
            <person name="Navarro A."/>
            <person name="Busquets A."/>
            <person name="Imperial J."/>
            <person name="Ruiz-Argueso T."/>
        </authorList>
    </citation>
    <scope>NUCLEOTIDE SEQUENCE [LARGE SCALE GENOMIC DNA]</scope>
    <source>
        <strain evidence="3 4">Ro19</strain>
    </source>
</reference>
<dbReference type="Gene3D" id="3.60.15.10">
    <property type="entry name" value="Ribonuclease Z/Hydroxyacylglutathione hydrolase-like"/>
    <property type="match status" value="1"/>
</dbReference>
<evidence type="ECO:0000256" key="1">
    <source>
        <dbReference type="ARBA" id="ARBA00022801"/>
    </source>
</evidence>
<organism evidence="3 4">
    <name type="scientific">Bradyrhizobium retamae</name>
    <dbReference type="NCBI Taxonomy" id="1300035"/>
    <lineage>
        <taxon>Bacteria</taxon>
        <taxon>Pseudomonadati</taxon>
        <taxon>Pseudomonadota</taxon>
        <taxon>Alphaproteobacteria</taxon>
        <taxon>Hyphomicrobiales</taxon>
        <taxon>Nitrobacteraceae</taxon>
        <taxon>Bradyrhizobium</taxon>
    </lineage>
</organism>
<dbReference type="PANTHER" id="PTHR46018">
    <property type="entry name" value="ZINC PHOSPHODIESTERASE ELAC PROTEIN 1"/>
    <property type="match status" value="1"/>
</dbReference>
<proteinExistence type="predicted"/>
<dbReference type="GO" id="GO:0042781">
    <property type="term" value="F:3'-tRNA processing endoribonuclease activity"/>
    <property type="evidence" value="ECO:0007669"/>
    <property type="project" value="TreeGrafter"/>
</dbReference>
<dbReference type="InterPro" id="IPR036866">
    <property type="entry name" value="RibonucZ/Hydroxyglut_hydro"/>
</dbReference>
<dbReference type="Proteomes" id="UP000052023">
    <property type="component" value="Unassembled WGS sequence"/>
</dbReference>
<keyword evidence="1" id="KW-0378">Hydrolase</keyword>
<dbReference type="CDD" id="cd07719">
    <property type="entry name" value="arylsulfatase_AtsA-like_MBL-fold"/>
    <property type="match status" value="1"/>
</dbReference>
<dbReference type="EMBL" id="LLYA01000153">
    <property type="protein sequence ID" value="KRR24658.1"/>
    <property type="molecule type" value="Genomic_DNA"/>
</dbReference>
<dbReference type="SUPFAM" id="SSF56281">
    <property type="entry name" value="Metallo-hydrolase/oxidoreductase"/>
    <property type="match status" value="1"/>
</dbReference>
<accession>A0A0R3MX58</accession>
<dbReference type="AlphaFoldDB" id="A0A0R3MX58"/>
<name>A0A0R3MX58_9BRAD</name>
<feature type="domain" description="Metallo-beta-lactamase" evidence="2">
    <location>
        <begin position="50"/>
        <end position="250"/>
    </location>
</feature>